<comment type="caution">
    <text evidence="1">The sequence shown here is derived from an EMBL/GenBank/DDBJ whole genome shotgun (WGS) entry which is preliminary data.</text>
</comment>
<dbReference type="EMBL" id="JAUKTV010000009">
    <property type="protein sequence ID" value="KAK0729366.1"/>
    <property type="molecule type" value="Genomic_DNA"/>
</dbReference>
<dbReference type="AlphaFoldDB" id="A0AA40E9S9"/>
<evidence type="ECO:0000313" key="1">
    <source>
        <dbReference type="EMBL" id="KAK0729366.1"/>
    </source>
</evidence>
<protein>
    <submittedName>
        <fullName evidence="1">Uncharacterized protein</fullName>
    </submittedName>
</protein>
<proteinExistence type="predicted"/>
<name>A0AA40E9S9_9PEZI</name>
<keyword evidence="2" id="KW-1185">Reference proteome</keyword>
<dbReference type="Proteomes" id="UP001172159">
    <property type="component" value="Unassembled WGS sequence"/>
</dbReference>
<sequence>MPSDNGPLQQQPMEAIPLDGVVTDQPTAEAQPEVGCLSDVFPASLTAWQMLGKIWMLGGHGSACLGSRAVVRCICAVKMRKMCIQKLQVHALESHSVNNLNNCQSRLNALGFTRTPGPRTRVEISAGRTGHSRLCHPSPRFHS</sequence>
<accession>A0AA40E9S9</accession>
<evidence type="ECO:0000313" key="2">
    <source>
        <dbReference type="Proteomes" id="UP001172159"/>
    </source>
</evidence>
<gene>
    <name evidence="1" type="ORF">B0T21DRAFT_350271</name>
</gene>
<reference evidence="1" key="1">
    <citation type="submission" date="2023-06" db="EMBL/GenBank/DDBJ databases">
        <title>Genome-scale phylogeny and comparative genomics of the fungal order Sordariales.</title>
        <authorList>
            <consortium name="Lawrence Berkeley National Laboratory"/>
            <person name="Hensen N."/>
            <person name="Bonometti L."/>
            <person name="Westerberg I."/>
            <person name="Brannstrom I.O."/>
            <person name="Guillou S."/>
            <person name="Cros-Aarteil S."/>
            <person name="Calhoun S."/>
            <person name="Haridas S."/>
            <person name="Kuo A."/>
            <person name="Mondo S."/>
            <person name="Pangilinan J."/>
            <person name="Riley R."/>
            <person name="Labutti K."/>
            <person name="Andreopoulos B."/>
            <person name="Lipzen A."/>
            <person name="Chen C."/>
            <person name="Yanf M."/>
            <person name="Daum C."/>
            <person name="Ng V."/>
            <person name="Clum A."/>
            <person name="Steindorff A."/>
            <person name="Ohm R."/>
            <person name="Martin F."/>
            <person name="Silar P."/>
            <person name="Natvig D."/>
            <person name="Lalanne C."/>
            <person name="Gautier V."/>
            <person name="Ament-Velasquez S.L."/>
            <person name="Kruys A."/>
            <person name="Hutchinson M.I."/>
            <person name="Powell A.J."/>
            <person name="Barry K."/>
            <person name="Miller A.N."/>
            <person name="Grigoriev I.V."/>
            <person name="Debuchy R."/>
            <person name="Gladieux P."/>
            <person name="Thoren M.H."/>
            <person name="Johannesson H."/>
        </authorList>
    </citation>
    <scope>NUCLEOTIDE SEQUENCE</scope>
    <source>
        <strain evidence="1">CBS 540.89</strain>
    </source>
</reference>
<organism evidence="1 2">
    <name type="scientific">Apiosordaria backusii</name>
    <dbReference type="NCBI Taxonomy" id="314023"/>
    <lineage>
        <taxon>Eukaryota</taxon>
        <taxon>Fungi</taxon>
        <taxon>Dikarya</taxon>
        <taxon>Ascomycota</taxon>
        <taxon>Pezizomycotina</taxon>
        <taxon>Sordariomycetes</taxon>
        <taxon>Sordariomycetidae</taxon>
        <taxon>Sordariales</taxon>
        <taxon>Lasiosphaeriaceae</taxon>
        <taxon>Apiosordaria</taxon>
    </lineage>
</organism>